<dbReference type="PROSITE" id="PS00152">
    <property type="entry name" value="ATPASE_ALPHA_BETA"/>
    <property type="match status" value="1"/>
</dbReference>
<evidence type="ECO:0000256" key="16">
    <source>
        <dbReference type="RuleBase" id="RU000339"/>
    </source>
</evidence>
<keyword evidence="9" id="KW-0067">ATP-binding</keyword>
<evidence type="ECO:0000256" key="6">
    <source>
        <dbReference type="ARBA" id="ARBA00022741"/>
    </source>
</evidence>
<dbReference type="NCBIfam" id="TIGR00962">
    <property type="entry name" value="atpA"/>
    <property type="match status" value="1"/>
</dbReference>
<dbReference type="InterPro" id="IPR004100">
    <property type="entry name" value="ATPase_F1/V1/A1_a/bsu_N"/>
</dbReference>
<evidence type="ECO:0000256" key="10">
    <source>
        <dbReference type="ARBA" id="ARBA00023065"/>
    </source>
</evidence>
<evidence type="ECO:0000256" key="19">
    <source>
        <dbReference type="SAM" id="Phobius"/>
    </source>
</evidence>
<reference evidence="23" key="1">
    <citation type="journal article" date="2019" name="Mitochondrial DNA Part B Resour">
        <title>Characterization of the complete mitochondrial genome of shrubby sophora (Sophora flavescens Ait.).</title>
        <authorList>
            <person name="Zhang W."/>
            <person name="Qingdu F."/>
            <person name="Li G."/>
        </authorList>
    </citation>
    <scope>NUCLEOTIDE SEQUENCE</scope>
</reference>
<dbReference type="FunFam" id="2.40.30.20:FF:000001">
    <property type="entry name" value="ATP synthase subunit alpha"/>
    <property type="match status" value="1"/>
</dbReference>
<evidence type="ECO:0000256" key="18">
    <source>
        <dbReference type="RuleBase" id="RU004287"/>
    </source>
</evidence>
<evidence type="ECO:0000256" key="14">
    <source>
        <dbReference type="ARBA" id="ARBA00023310"/>
    </source>
</evidence>
<keyword evidence="14" id="KW-0066">ATP synthesis</keyword>
<dbReference type="Pfam" id="PF00306">
    <property type="entry name" value="ATP-synt_ab_C"/>
    <property type="match status" value="1"/>
</dbReference>
<sequence>MEFSVRAAELTTLLESRITNFYTNLKVDEIGRVVSVGDGIARVYGLNEIQAGEMVEFASGVKGIALNLENENVGIVVFGSDTAIKEGDLVKRTGSIVDVPAGKAMLGRVVDALGVPIDGRGALSDHERRRVEVKAPGIIERKSVHEPMQTGLKAVDSLVPIGRGQRELIIGDRQTGKTAIAIDTILNQKQMNSRATSESETLYCVYVAIGQKRSTVAQLVQILSEANALEYSILVAATASDPAPLQFLAPYSGCAMGEYFRDNGMHALIIYDDLSKQAVAYRQMSLLLRRPPGREAFPGDVFYLHSRLLERAAKRSDQTGAGSLTALPVIETQAGDVSAYIPTNVISITDGQICLETELFYRGIRPAINVGLSVSRVGSAAQLKAMKQVCGSLKLELAQYREVAAFAQFGSDLDAATQALLNRGARLTEVLKQPQYAPLPIEKQILVIYAAVNGFCDRMPLDKIAKYERDILGRVKVWLFTFVGVNHKEWINLIVYVLFIFIYFYFSGDWGSTAACDGVGGVEGPPSPPVVEIRVAPEVDVPPAAPEIPILTDPFMPDLQRQEELHSRLLVNTIGENPTLSRISETIFVQAQIERLMEAALVQSGFHPNSLLINRHRIRGILFYPRGRALSLRQYQSYLRQIYRLGTRDTRAYQRILTAIRNYDLWL</sequence>
<dbReference type="PANTHER" id="PTHR48082:SF2">
    <property type="entry name" value="ATP SYNTHASE SUBUNIT ALPHA, MITOCHONDRIAL"/>
    <property type="match status" value="1"/>
</dbReference>
<dbReference type="InterPro" id="IPR005294">
    <property type="entry name" value="ATP_synth_F1_asu"/>
</dbReference>
<feature type="transmembrane region" description="Helical" evidence="19">
    <location>
        <begin position="490"/>
        <end position="506"/>
    </location>
</feature>
<evidence type="ECO:0000256" key="11">
    <source>
        <dbReference type="ARBA" id="ARBA00023128"/>
    </source>
</evidence>
<evidence type="ECO:0000256" key="9">
    <source>
        <dbReference type="ARBA" id="ARBA00022840"/>
    </source>
</evidence>
<dbReference type="GO" id="GO:0043531">
    <property type="term" value="F:ADP binding"/>
    <property type="evidence" value="ECO:0007669"/>
    <property type="project" value="TreeGrafter"/>
</dbReference>
<dbReference type="SUPFAM" id="SSF50615">
    <property type="entry name" value="N-terminal domain of alpha and beta subunits of F1 ATP synthase"/>
    <property type="match status" value="1"/>
</dbReference>
<evidence type="ECO:0000256" key="8">
    <source>
        <dbReference type="ARBA" id="ARBA00022792"/>
    </source>
</evidence>
<dbReference type="NCBIfam" id="NF009884">
    <property type="entry name" value="PRK13343.1"/>
    <property type="match status" value="1"/>
</dbReference>
<proteinExistence type="inferred from homology"/>
<gene>
    <name evidence="23" type="primary">atp1</name>
</gene>
<dbReference type="CDD" id="cd18116">
    <property type="entry name" value="ATP-synt_F1_alpha_N"/>
    <property type="match status" value="1"/>
</dbReference>
<dbReference type="InterPro" id="IPR000793">
    <property type="entry name" value="ATP_synth_asu_C"/>
</dbReference>
<dbReference type="FunFam" id="3.40.50.300:FF:002432">
    <property type="entry name" value="ATP synthase subunit alpha, mitochondrial"/>
    <property type="match status" value="1"/>
</dbReference>
<dbReference type="SUPFAM" id="SSF52540">
    <property type="entry name" value="P-loop containing nucleoside triphosphate hydrolases"/>
    <property type="match status" value="1"/>
</dbReference>
<feature type="domain" description="ATP synthase alpha subunit C-terminal" evidence="21">
    <location>
        <begin position="382"/>
        <end position="475"/>
    </location>
</feature>
<dbReference type="InterPro" id="IPR033732">
    <property type="entry name" value="ATP_synth_F1_a_nt-bd_dom"/>
</dbReference>
<dbReference type="SUPFAM" id="SSF47917">
    <property type="entry name" value="C-terminal domain of alpha and beta subunits of F1 ATP synthase"/>
    <property type="match status" value="1"/>
</dbReference>
<dbReference type="GeneID" id="40866256"/>
<dbReference type="AlphaFoldDB" id="A0A4Y5UYX8"/>
<dbReference type="InterPro" id="IPR036121">
    <property type="entry name" value="ATPase_F1/V1/A1_a/bsu_N_sf"/>
</dbReference>
<dbReference type="GO" id="GO:0005524">
    <property type="term" value="F:ATP binding"/>
    <property type="evidence" value="ECO:0007669"/>
    <property type="project" value="UniProtKB-KW"/>
</dbReference>
<keyword evidence="19" id="KW-1133">Transmembrane helix</keyword>
<dbReference type="CDD" id="cd18113">
    <property type="entry name" value="ATP-synt_F1_alpha_C"/>
    <property type="match status" value="1"/>
</dbReference>
<evidence type="ECO:0000256" key="3">
    <source>
        <dbReference type="ARBA" id="ARBA00011648"/>
    </source>
</evidence>
<dbReference type="InterPro" id="IPR023366">
    <property type="entry name" value="ATP_synth_asu-like_sf"/>
</dbReference>
<evidence type="ECO:0000259" key="21">
    <source>
        <dbReference type="Pfam" id="PF00306"/>
    </source>
</evidence>
<evidence type="ECO:0000313" key="23">
    <source>
        <dbReference type="EMBL" id="QDD68243.1"/>
    </source>
</evidence>
<evidence type="ECO:0000256" key="4">
    <source>
        <dbReference type="ARBA" id="ARBA00016087"/>
    </source>
</evidence>
<dbReference type="FunFam" id="1.20.150.20:FF:000001">
    <property type="entry name" value="ATP synthase subunit alpha"/>
    <property type="match status" value="1"/>
</dbReference>
<evidence type="ECO:0000259" key="20">
    <source>
        <dbReference type="Pfam" id="PF00006"/>
    </source>
</evidence>
<keyword evidence="6" id="KW-0547">Nucleotide-binding</keyword>
<evidence type="ECO:0000256" key="17">
    <source>
        <dbReference type="RuleBase" id="RU000342"/>
    </source>
</evidence>
<dbReference type="RefSeq" id="YP_009675515.1">
    <property type="nucleotide sequence ID" value="NC_043897.1"/>
</dbReference>
<dbReference type="Gene3D" id="1.20.150.20">
    <property type="entry name" value="ATP synthase alpha/beta chain, C-terminal domain"/>
    <property type="match status" value="1"/>
</dbReference>
<keyword evidence="11 17" id="KW-0496">Mitochondrion</keyword>
<keyword evidence="13" id="KW-0139">CF(1)</keyword>
<keyword evidence="19" id="KW-0812">Transmembrane</keyword>
<evidence type="ECO:0000256" key="5">
    <source>
        <dbReference type="ARBA" id="ARBA00022448"/>
    </source>
</evidence>
<dbReference type="Gene3D" id="3.40.50.300">
    <property type="entry name" value="P-loop containing nucleotide triphosphate hydrolases"/>
    <property type="match status" value="1"/>
</dbReference>
<comment type="subcellular location">
    <subcellularLocation>
        <location evidence="1">Mitochondrion inner membrane</location>
    </subcellularLocation>
</comment>
<keyword evidence="12 19" id="KW-0472">Membrane</keyword>
<name>A0A4Y5UYX8_SOPFL</name>
<dbReference type="EMBL" id="MH922916">
    <property type="protein sequence ID" value="QDD68243.1"/>
    <property type="molecule type" value="Genomic_DNA"/>
</dbReference>
<keyword evidence="10 16" id="KW-0406">Ion transport</keyword>
<accession>A0A4Y5UYX8</accession>
<feature type="domain" description="ATPase F1/V1/A1 complex alpha/beta subunit nucleotide-binding" evidence="20">
    <location>
        <begin position="151"/>
        <end position="375"/>
    </location>
</feature>
<dbReference type="GO" id="GO:0046933">
    <property type="term" value="F:proton-transporting ATP synthase activity, rotational mechanism"/>
    <property type="evidence" value="ECO:0007669"/>
    <property type="project" value="InterPro"/>
</dbReference>
<dbReference type="HAMAP" id="MF_01346">
    <property type="entry name" value="ATP_synth_alpha_bact"/>
    <property type="match status" value="1"/>
</dbReference>
<comment type="function">
    <text evidence="15">Mitochondrial membrane ATP synthase (F(1)F(0) ATP synthase or Complex V) produces ATP from ADP in the presence of a proton gradient across the membrane which is generated by electron transport complexes of the respiratory chain. F-type ATPases consist of two structural domains, F(1) - containing the extramembraneous catalytic core, and F(0) - containing the membrane proton channel, linked together by a central stalk and a peripheral stalk. During catalysis, ATP synthesis in the catalytic domain of F(1) is coupled via a rotary mechanism of the central stalk subunits to proton translocation. Subunits alpha and beta form the catalytic core in F(1). Rotation of the central stalk against the surrounding alpha(3)beta(3) subunits leads to hydrolysis of ATP in three separate catalytic sites on the beta subunits. Subunit alpha does not bear the catalytic high-affinity ATP-binding sites.</text>
</comment>
<keyword evidence="5 16" id="KW-0813">Transport</keyword>
<evidence type="ECO:0000256" key="15">
    <source>
        <dbReference type="ARBA" id="ARBA00037296"/>
    </source>
</evidence>
<dbReference type="InterPro" id="IPR000194">
    <property type="entry name" value="ATPase_F1/V1/A1_a/bsu_nucl-bd"/>
</dbReference>
<evidence type="ECO:0000256" key="7">
    <source>
        <dbReference type="ARBA" id="ARBA00022781"/>
    </source>
</evidence>
<dbReference type="Pfam" id="PF02874">
    <property type="entry name" value="ATP-synt_ab_N"/>
    <property type="match status" value="1"/>
</dbReference>
<dbReference type="GO" id="GO:0005743">
    <property type="term" value="C:mitochondrial inner membrane"/>
    <property type="evidence" value="ECO:0007669"/>
    <property type="project" value="UniProtKB-SubCell"/>
</dbReference>
<evidence type="ECO:0000256" key="12">
    <source>
        <dbReference type="ARBA" id="ARBA00023136"/>
    </source>
</evidence>
<keyword evidence="7 16" id="KW-0375">Hydrogen ion transport</keyword>
<evidence type="ECO:0000256" key="1">
    <source>
        <dbReference type="ARBA" id="ARBA00004273"/>
    </source>
</evidence>
<comment type="similarity">
    <text evidence="2 16">Belongs to the ATPase alpha/beta chains family.</text>
</comment>
<keyword evidence="8" id="KW-0999">Mitochondrion inner membrane</keyword>
<geneLocation type="mitochondrion" evidence="23"/>
<feature type="domain" description="ATPase F1/V1/A1 complex alpha/beta subunit N-terminal" evidence="22">
    <location>
        <begin position="27"/>
        <end position="94"/>
    </location>
</feature>
<dbReference type="InterPro" id="IPR038376">
    <property type="entry name" value="ATP_synth_asu_C_sf"/>
</dbReference>
<dbReference type="Pfam" id="PF00006">
    <property type="entry name" value="ATP-synt_ab"/>
    <property type="match status" value="1"/>
</dbReference>
<dbReference type="InterPro" id="IPR020003">
    <property type="entry name" value="ATPase_a/bsu_AS"/>
</dbReference>
<evidence type="ECO:0000256" key="2">
    <source>
        <dbReference type="ARBA" id="ARBA00008936"/>
    </source>
</evidence>
<dbReference type="GO" id="GO:0045259">
    <property type="term" value="C:proton-transporting ATP synthase complex"/>
    <property type="evidence" value="ECO:0007669"/>
    <property type="project" value="UniProtKB-KW"/>
</dbReference>
<evidence type="ECO:0000259" key="22">
    <source>
        <dbReference type="Pfam" id="PF02874"/>
    </source>
</evidence>
<organism evidence="23">
    <name type="scientific">Sophora flavescens</name>
    <name type="common">Shrubby sophora</name>
    <name type="synonym">Radiusia flavescens</name>
    <dbReference type="NCBI Taxonomy" id="49840"/>
    <lineage>
        <taxon>Eukaryota</taxon>
        <taxon>Viridiplantae</taxon>
        <taxon>Streptophyta</taxon>
        <taxon>Embryophyta</taxon>
        <taxon>Tracheophyta</taxon>
        <taxon>Spermatophyta</taxon>
        <taxon>Magnoliopsida</taxon>
        <taxon>eudicotyledons</taxon>
        <taxon>Gunneridae</taxon>
        <taxon>Pentapetalae</taxon>
        <taxon>rosids</taxon>
        <taxon>fabids</taxon>
        <taxon>Fabales</taxon>
        <taxon>Fabaceae</taxon>
        <taxon>Papilionoideae</taxon>
        <taxon>50 kb inversion clade</taxon>
        <taxon>genistoids sensu lato</taxon>
        <taxon>core genistoids</taxon>
        <taxon>Sophoreae</taxon>
        <taxon>Sophora</taxon>
    </lineage>
</organism>
<protein>
    <recommendedName>
        <fullName evidence="4">ATP synthase subunit alpha, mitochondrial</fullName>
    </recommendedName>
</protein>
<evidence type="ECO:0000256" key="13">
    <source>
        <dbReference type="ARBA" id="ARBA00023196"/>
    </source>
</evidence>
<dbReference type="InterPro" id="IPR027417">
    <property type="entry name" value="P-loop_NTPase"/>
</dbReference>
<comment type="subunit">
    <text evidence="3 18">F-type ATPases have 2 components, CF(1) - the catalytic core - and CF(0) - the membrane proton channel. CF(1) has five subunits: alpha(3), beta(3), gamma(1), delta(1), epsilon(1). CF(0) has three main subunits: a, b and c.</text>
</comment>
<dbReference type="CDD" id="cd01132">
    <property type="entry name" value="F1-ATPase_alpha_CD"/>
    <property type="match status" value="1"/>
</dbReference>
<dbReference type="Gene3D" id="2.40.30.20">
    <property type="match status" value="1"/>
</dbReference>
<dbReference type="PANTHER" id="PTHR48082">
    <property type="entry name" value="ATP SYNTHASE SUBUNIT ALPHA, MITOCHONDRIAL"/>
    <property type="match status" value="1"/>
</dbReference>